<dbReference type="EMBL" id="BAABFC010000006">
    <property type="protein sequence ID" value="GAA4495665.1"/>
    <property type="molecule type" value="Genomic_DNA"/>
</dbReference>
<protein>
    <submittedName>
        <fullName evidence="1">Uncharacterized protein</fullName>
    </submittedName>
</protein>
<dbReference type="Proteomes" id="UP001501321">
    <property type="component" value="Unassembled WGS sequence"/>
</dbReference>
<proteinExistence type="predicted"/>
<comment type="caution">
    <text evidence="1">The sequence shown here is derived from an EMBL/GenBank/DDBJ whole genome shotgun (WGS) entry which is preliminary data.</text>
</comment>
<evidence type="ECO:0000313" key="2">
    <source>
        <dbReference type="Proteomes" id="UP001501321"/>
    </source>
</evidence>
<dbReference type="RefSeq" id="WP_345010557.1">
    <property type="nucleotide sequence ID" value="NZ_BAABFC010000006.1"/>
</dbReference>
<sequence length="458" mass="52253">MTGRVIVVIFLVFTVSAFAGEITMDGLILIGQNDSCGDFLHYNHTFETTESIVKKIDENKSLWEIFHYNKRLLFCDKKTRETIEQFIATLSTRRRGRFEYLLSGALNVYELDESETCKKLGRCNLANEYIHNATLGRVVEECTKLSEDCLRTRLAYYGLPEGRVKSLAKMISQWDEAPDVITLASMGVDRFSAVHPAVMKFFERKIKKDSIENGLFLSSRKNLQTLDAAWMITLKFSDLEMAAININYAFEYSTKHKTKVYVTDYANLAEVMNSVSENSKNKLTSVILSWARSQAYSLKAWESSLCIAQGRSKINSYAAWLLVKREMLDKDERLEFDFYVLNKLSGCPGDSGSWLDMGHTYLSEVIMRDISKMITPEQLLNDKAMLKNLALLLFSNVHEMYPVKLDGNGCVSKFLSDIHYLNPQGGTIVKLIMAKYDELAKRKEKPSFLKCEGTFGFL</sequence>
<organism evidence="1 2">
    <name type="scientific">Pseudaeromonas paramecii</name>
    <dbReference type="NCBI Taxonomy" id="2138166"/>
    <lineage>
        <taxon>Bacteria</taxon>
        <taxon>Pseudomonadati</taxon>
        <taxon>Pseudomonadota</taxon>
        <taxon>Gammaproteobacteria</taxon>
        <taxon>Aeromonadales</taxon>
        <taxon>Aeromonadaceae</taxon>
        <taxon>Pseudaeromonas</taxon>
    </lineage>
</organism>
<gene>
    <name evidence="1" type="ORF">GCM10023095_09340</name>
</gene>
<evidence type="ECO:0000313" key="1">
    <source>
        <dbReference type="EMBL" id="GAA4495665.1"/>
    </source>
</evidence>
<name>A0ABP8Q3B4_9GAMM</name>
<accession>A0ABP8Q3B4</accession>
<keyword evidence="2" id="KW-1185">Reference proteome</keyword>
<reference evidence="2" key="1">
    <citation type="journal article" date="2019" name="Int. J. Syst. Evol. Microbiol.">
        <title>The Global Catalogue of Microorganisms (GCM) 10K type strain sequencing project: providing services to taxonomists for standard genome sequencing and annotation.</title>
        <authorList>
            <consortium name="The Broad Institute Genomics Platform"/>
            <consortium name="The Broad Institute Genome Sequencing Center for Infectious Disease"/>
            <person name="Wu L."/>
            <person name="Ma J."/>
        </authorList>
    </citation>
    <scope>NUCLEOTIDE SEQUENCE [LARGE SCALE GENOMIC DNA]</scope>
    <source>
        <strain evidence="2">JCM 32226</strain>
    </source>
</reference>